<dbReference type="EMBL" id="SEOQ01000233">
    <property type="protein sequence ID" value="TFY66603.1"/>
    <property type="molecule type" value="Genomic_DNA"/>
</dbReference>
<organism evidence="1 2">
    <name type="scientific">Dentipellis fragilis</name>
    <dbReference type="NCBI Taxonomy" id="205917"/>
    <lineage>
        <taxon>Eukaryota</taxon>
        <taxon>Fungi</taxon>
        <taxon>Dikarya</taxon>
        <taxon>Basidiomycota</taxon>
        <taxon>Agaricomycotina</taxon>
        <taxon>Agaricomycetes</taxon>
        <taxon>Russulales</taxon>
        <taxon>Hericiaceae</taxon>
        <taxon>Dentipellis</taxon>
    </lineage>
</organism>
<name>A0A4Y9YYB6_9AGAM</name>
<evidence type="ECO:0000313" key="2">
    <source>
        <dbReference type="Proteomes" id="UP000298327"/>
    </source>
</evidence>
<proteinExistence type="predicted"/>
<protein>
    <submittedName>
        <fullName evidence="1">Uncharacterized protein</fullName>
    </submittedName>
</protein>
<comment type="caution">
    <text evidence="1">The sequence shown here is derived from an EMBL/GenBank/DDBJ whole genome shotgun (WGS) entry which is preliminary data.</text>
</comment>
<dbReference type="Proteomes" id="UP000298327">
    <property type="component" value="Unassembled WGS sequence"/>
</dbReference>
<sequence>MVTFTFPGLSINALDDFPSPKKLPYRRCISDAWLACNYNPEKMKSTPFEADDPALPILRVDIPDDIFDAEDMLWLEEDDLDRLLGDEVSEDSST</sequence>
<gene>
    <name evidence="1" type="ORF">EVG20_g4491</name>
</gene>
<accession>A0A4Y9YYB6</accession>
<reference evidence="1 2" key="1">
    <citation type="submission" date="2019-02" db="EMBL/GenBank/DDBJ databases">
        <title>Genome sequencing of the rare red list fungi Dentipellis fragilis.</title>
        <authorList>
            <person name="Buettner E."/>
            <person name="Kellner H."/>
        </authorList>
    </citation>
    <scope>NUCLEOTIDE SEQUENCE [LARGE SCALE GENOMIC DNA]</scope>
    <source>
        <strain evidence="1 2">DSM 105465</strain>
    </source>
</reference>
<evidence type="ECO:0000313" key="1">
    <source>
        <dbReference type="EMBL" id="TFY66603.1"/>
    </source>
</evidence>
<dbReference type="AlphaFoldDB" id="A0A4Y9YYB6"/>
<keyword evidence="2" id="KW-1185">Reference proteome</keyword>